<evidence type="ECO:0000313" key="4">
    <source>
        <dbReference type="EMBL" id="MCP2164949.1"/>
    </source>
</evidence>
<dbReference type="GO" id="GO:0019878">
    <property type="term" value="P:lysine biosynthetic process via aminoadipic acid"/>
    <property type="evidence" value="ECO:0007669"/>
    <property type="project" value="TreeGrafter"/>
</dbReference>
<dbReference type="AlphaFoldDB" id="A0AAE3GCM8"/>
<reference evidence="4" key="1">
    <citation type="submission" date="2022-06" db="EMBL/GenBank/DDBJ databases">
        <title>Genomic Encyclopedia of Archaeal and Bacterial Type Strains, Phase II (KMG-II): from individual species to whole genera.</title>
        <authorList>
            <person name="Goeker M."/>
        </authorList>
    </citation>
    <scope>NUCLEOTIDE SEQUENCE</scope>
    <source>
        <strain evidence="4">DSM 43935</strain>
    </source>
</reference>
<comment type="caution">
    <text evidence="4">The sequence shown here is derived from an EMBL/GenBank/DDBJ whole genome shotgun (WGS) entry which is preliminary data.</text>
</comment>
<evidence type="ECO:0000313" key="5">
    <source>
        <dbReference type="Proteomes" id="UP001206128"/>
    </source>
</evidence>
<dbReference type="Pfam" id="PF01648">
    <property type="entry name" value="ACPS"/>
    <property type="match status" value="1"/>
</dbReference>
<keyword evidence="2 4" id="KW-0808">Transferase</keyword>
<dbReference type="Proteomes" id="UP001206128">
    <property type="component" value="Unassembled WGS sequence"/>
</dbReference>
<evidence type="ECO:0000259" key="3">
    <source>
        <dbReference type="Pfam" id="PF01648"/>
    </source>
</evidence>
<evidence type="ECO:0000256" key="1">
    <source>
        <dbReference type="ARBA" id="ARBA00010990"/>
    </source>
</evidence>
<dbReference type="GO" id="GO:0008897">
    <property type="term" value="F:holo-[acyl-carrier-protein] synthase activity"/>
    <property type="evidence" value="ECO:0007669"/>
    <property type="project" value="InterPro"/>
</dbReference>
<accession>A0AAE3GCM8</accession>
<dbReference type="PANTHER" id="PTHR12215">
    <property type="entry name" value="PHOSPHOPANTETHEINE TRANSFERASE"/>
    <property type="match status" value="1"/>
</dbReference>
<organism evidence="4 5">
    <name type="scientific">Goodfellowiella coeruleoviolacea</name>
    <dbReference type="NCBI Taxonomy" id="334858"/>
    <lineage>
        <taxon>Bacteria</taxon>
        <taxon>Bacillati</taxon>
        <taxon>Actinomycetota</taxon>
        <taxon>Actinomycetes</taxon>
        <taxon>Pseudonocardiales</taxon>
        <taxon>Pseudonocardiaceae</taxon>
        <taxon>Goodfellowiella</taxon>
    </lineage>
</organism>
<feature type="domain" description="4'-phosphopantetheinyl transferase" evidence="3">
    <location>
        <begin position="160"/>
        <end position="239"/>
    </location>
</feature>
<proteinExistence type="inferred from homology"/>
<dbReference type="GO" id="GO:0005829">
    <property type="term" value="C:cytosol"/>
    <property type="evidence" value="ECO:0007669"/>
    <property type="project" value="TreeGrafter"/>
</dbReference>
<dbReference type="EMBL" id="JAMTCK010000004">
    <property type="protein sequence ID" value="MCP2164949.1"/>
    <property type="molecule type" value="Genomic_DNA"/>
</dbReference>
<dbReference type="PANTHER" id="PTHR12215:SF10">
    <property type="entry name" value="L-AMINOADIPATE-SEMIALDEHYDE DEHYDROGENASE-PHOSPHOPANTETHEINYL TRANSFERASE"/>
    <property type="match status" value="1"/>
</dbReference>
<dbReference type="InterPro" id="IPR008278">
    <property type="entry name" value="4-PPantetheinyl_Trfase_dom"/>
</dbReference>
<name>A0AAE3GCM8_9PSEU</name>
<gene>
    <name evidence="4" type="ORF">LX83_001798</name>
</gene>
<dbReference type="SUPFAM" id="SSF56214">
    <property type="entry name" value="4'-phosphopantetheinyl transferase"/>
    <property type="match status" value="2"/>
</dbReference>
<dbReference type="InterPro" id="IPR037143">
    <property type="entry name" value="4-PPantetheinyl_Trfase_dom_sf"/>
</dbReference>
<dbReference type="Gene3D" id="3.90.470.20">
    <property type="entry name" value="4'-phosphopantetheinyl transferase domain"/>
    <property type="match status" value="2"/>
</dbReference>
<evidence type="ECO:0000256" key="2">
    <source>
        <dbReference type="ARBA" id="ARBA00022679"/>
    </source>
</evidence>
<dbReference type="GO" id="GO:0000287">
    <property type="term" value="F:magnesium ion binding"/>
    <property type="evidence" value="ECO:0007669"/>
    <property type="project" value="InterPro"/>
</dbReference>
<comment type="similarity">
    <text evidence="1">Belongs to the P-Pant transferase superfamily. Gsp/Sfp/HetI/AcpT family.</text>
</comment>
<keyword evidence="5" id="KW-1185">Reference proteome</keyword>
<sequence>MHGGGGAHNSVMGDDDNAADRRLSVASRADGFDIRPRPAGTRALCSITVAASKLRCTVWWSKPLIGDERTVALLDPAERERHGRFLRPVDAARFATGRAVAKTVLAQQVGIDPAEVRFTTECPHCAGNHGKPRMAGTDVDLSISHSGDLVAVGMVVGAVLGVDVEQTTTRQPGNLPVEALAPRERAVLQALPADQRVAAFFTYWTRKEALLKATGHGLAAGMDTFTVSAPNEHPELLEWASGKVGPGPVRLHTLSPDPDHQGCVAVLTDRDIEVVEAQATEVLGR</sequence>
<dbReference type="InterPro" id="IPR050559">
    <property type="entry name" value="P-Pant_transferase_sf"/>
</dbReference>
<protein>
    <submittedName>
        <fullName evidence="4">4'-phosphopantetheinyl transferase</fullName>
    </submittedName>
</protein>